<dbReference type="GO" id="GO:0052651">
    <property type="term" value="P:monoacylglycerol catabolic process"/>
    <property type="evidence" value="ECO:0007669"/>
    <property type="project" value="TreeGrafter"/>
</dbReference>
<dbReference type="GO" id="GO:0006660">
    <property type="term" value="P:phosphatidylserine catabolic process"/>
    <property type="evidence" value="ECO:0007669"/>
    <property type="project" value="TreeGrafter"/>
</dbReference>
<keyword evidence="1" id="KW-1133">Transmembrane helix</keyword>
<sequence length="439" mass="48522">MSSTTDIVASSGGTSLFSKVRTTFAVLGGVYVLAVGLLAVPYFQSHTIYLNAIRLPLFANFDAPEKYGLALNKTHNFKIHTSDNETLGSWFILAESIYQSLPTPYTLPQPHIANAIQSRPTILFFHGNAATRAFHARVQHYSSLTARLDVNMLAIDYRGFAESSGTPTEEGLIRDARAAWEWLLSQGAKGEDIIIMGHSLGTGVSARLAAQLSDEGLKYRAVVLMSPFSSIEEVLKTYNVMGTIPLIKPLTMIPYAMNFVSWVLVHKFDTLSVVPRIKGEVLIAHAVNDWDIPYTHSEVLFNAFLESHLPSVELPSNPAALSKEQWSRFTNQITARNAKMDEIVDTTNFPYFGTVKRFSEGERDIVFVKTLEGSHDYIGVQEGLQDIVGRKYGLFGSTSSDSSTPAPVTPSGLAADNLDFMKPRKELFDEFKLPLEEAM</sequence>
<dbReference type="OrthoDB" id="446723at2759"/>
<dbReference type="AlphaFoldDB" id="A0A9P7UQZ0"/>
<dbReference type="GO" id="GO:0005789">
    <property type="term" value="C:endoplasmic reticulum membrane"/>
    <property type="evidence" value="ECO:0007669"/>
    <property type="project" value="TreeGrafter"/>
</dbReference>
<accession>A0A9P7UQZ0</accession>
<evidence type="ECO:0000313" key="3">
    <source>
        <dbReference type="EMBL" id="KAG7088624.1"/>
    </source>
</evidence>
<comment type="caution">
    <text evidence="3">The sequence shown here is derived from an EMBL/GenBank/DDBJ whole genome shotgun (WGS) entry which is preliminary data.</text>
</comment>
<organism evidence="3 4">
    <name type="scientific">Marasmius oreades</name>
    <name type="common">fairy-ring Marasmius</name>
    <dbReference type="NCBI Taxonomy" id="181124"/>
    <lineage>
        <taxon>Eukaryota</taxon>
        <taxon>Fungi</taxon>
        <taxon>Dikarya</taxon>
        <taxon>Basidiomycota</taxon>
        <taxon>Agaricomycotina</taxon>
        <taxon>Agaricomycetes</taxon>
        <taxon>Agaricomycetidae</taxon>
        <taxon>Agaricales</taxon>
        <taxon>Marasmiineae</taxon>
        <taxon>Marasmiaceae</taxon>
        <taxon>Marasmius</taxon>
    </lineage>
</organism>
<name>A0A9P7UQZ0_9AGAR</name>
<reference evidence="3" key="1">
    <citation type="journal article" date="2021" name="Genome Biol. Evol.">
        <title>The assembled and annotated genome of the fairy-ring fungus Marasmius oreades.</title>
        <authorList>
            <person name="Hiltunen M."/>
            <person name="Ament-Velasquez S.L."/>
            <person name="Johannesson H."/>
        </authorList>
    </citation>
    <scope>NUCLEOTIDE SEQUENCE</scope>
    <source>
        <strain evidence="3">03SP1</strain>
    </source>
</reference>
<feature type="domain" description="Serine aminopeptidase S33" evidence="2">
    <location>
        <begin position="118"/>
        <end position="244"/>
    </location>
</feature>
<evidence type="ECO:0000259" key="2">
    <source>
        <dbReference type="Pfam" id="PF12146"/>
    </source>
</evidence>
<dbReference type="RefSeq" id="XP_043005095.1">
    <property type="nucleotide sequence ID" value="XM_043157727.1"/>
</dbReference>
<keyword evidence="1" id="KW-0472">Membrane</keyword>
<dbReference type="Proteomes" id="UP001049176">
    <property type="component" value="Chromosome 8"/>
</dbReference>
<dbReference type="KEGG" id="more:E1B28_012597"/>
<gene>
    <name evidence="3" type="ORF">E1B28_012597</name>
</gene>
<dbReference type="EMBL" id="CM032188">
    <property type="protein sequence ID" value="KAG7088624.1"/>
    <property type="molecule type" value="Genomic_DNA"/>
</dbReference>
<dbReference type="InterPro" id="IPR029058">
    <property type="entry name" value="AB_hydrolase_fold"/>
</dbReference>
<dbReference type="GeneID" id="66081672"/>
<evidence type="ECO:0000313" key="4">
    <source>
        <dbReference type="Proteomes" id="UP001049176"/>
    </source>
</evidence>
<proteinExistence type="predicted"/>
<dbReference type="GO" id="GO:0004622">
    <property type="term" value="F:phosphatidylcholine lysophospholipase activity"/>
    <property type="evidence" value="ECO:0007669"/>
    <property type="project" value="TreeGrafter"/>
</dbReference>
<keyword evidence="4" id="KW-1185">Reference proteome</keyword>
<feature type="transmembrane region" description="Helical" evidence="1">
    <location>
        <begin position="24"/>
        <end position="43"/>
    </location>
</feature>
<dbReference type="Gene3D" id="3.40.50.1820">
    <property type="entry name" value="alpha/beta hydrolase"/>
    <property type="match status" value="1"/>
</dbReference>
<protein>
    <recommendedName>
        <fullName evidence="2">Serine aminopeptidase S33 domain-containing protein</fullName>
    </recommendedName>
</protein>
<dbReference type="PANTHER" id="PTHR12277">
    <property type="entry name" value="ALPHA/BETA HYDROLASE DOMAIN-CONTAINING PROTEIN"/>
    <property type="match status" value="1"/>
</dbReference>
<evidence type="ECO:0000256" key="1">
    <source>
        <dbReference type="SAM" id="Phobius"/>
    </source>
</evidence>
<dbReference type="PANTHER" id="PTHR12277:SF194">
    <property type="entry name" value="FI04476P"/>
    <property type="match status" value="1"/>
</dbReference>
<keyword evidence="1" id="KW-0812">Transmembrane</keyword>
<dbReference type="Pfam" id="PF12146">
    <property type="entry name" value="Hydrolase_4"/>
    <property type="match status" value="1"/>
</dbReference>
<dbReference type="SUPFAM" id="SSF53474">
    <property type="entry name" value="alpha/beta-Hydrolases"/>
    <property type="match status" value="1"/>
</dbReference>
<dbReference type="GO" id="GO:0047372">
    <property type="term" value="F:monoacylglycerol lipase activity"/>
    <property type="evidence" value="ECO:0007669"/>
    <property type="project" value="TreeGrafter"/>
</dbReference>
<dbReference type="InterPro" id="IPR022742">
    <property type="entry name" value="Hydrolase_4"/>
</dbReference>